<dbReference type="EMBL" id="QGNW01000215">
    <property type="protein sequence ID" value="RVW84488.1"/>
    <property type="molecule type" value="Genomic_DNA"/>
</dbReference>
<dbReference type="AlphaFoldDB" id="A0A438HJ72"/>
<dbReference type="Proteomes" id="UP000288805">
    <property type="component" value="Unassembled WGS sequence"/>
</dbReference>
<accession>A0A438HJ72</accession>
<evidence type="ECO:0000313" key="2">
    <source>
        <dbReference type="EMBL" id="RVW84488.1"/>
    </source>
</evidence>
<gene>
    <name evidence="2" type="ORF">CK203_041233</name>
</gene>
<proteinExistence type="predicted"/>
<comment type="caution">
    <text evidence="2">The sequence shown here is derived from an EMBL/GenBank/DDBJ whole genome shotgun (WGS) entry which is preliminary data.</text>
</comment>
<reference evidence="2 3" key="1">
    <citation type="journal article" date="2018" name="PLoS Genet.">
        <title>Population sequencing reveals clonal diversity and ancestral inbreeding in the grapevine cultivar Chardonnay.</title>
        <authorList>
            <person name="Roach M.J."/>
            <person name="Johnson D.L."/>
            <person name="Bohlmann J."/>
            <person name="van Vuuren H.J."/>
            <person name="Jones S.J."/>
            <person name="Pretorius I.S."/>
            <person name="Schmidt S.A."/>
            <person name="Borneman A.R."/>
        </authorList>
    </citation>
    <scope>NUCLEOTIDE SEQUENCE [LARGE SCALE GENOMIC DNA]</scope>
    <source>
        <strain evidence="3">cv. Chardonnay</strain>
        <tissue evidence="2">Leaf</tissue>
    </source>
</reference>
<protein>
    <submittedName>
        <fullName evidence="2">Uncharacterized protein</fullName>
    </submittedName>
</protein>
<organism evidence="2 3">
    <name type="scientific">Vitis vinifera</name>
    <name type="common">Grape</name>
    <dbReference type="NCBI Taxonomy" id="29760"/>
    <lineage>
        <taxon>Eukaryota</taxon>
        <taxon>Viridiplantae</taxon>
        <taxon>Streptophyta</taxon>
        <taxon>Embryophyta</taxon>
        <taxon>Tracheophyta</taxon>
        <taxon>Spermatophyta</taxon>
        <taxon>Magnoliopsida</taxon>
        <taxon>eudicotyledons</taxon>
        <taxon>Gunneridae</taxon>
        <taxon>Pentapetalae</taxon>
        <taxon>rosids</taxon>
        <taxon>Vitales</taxon>
        <taxon>Vitaceae</taxon>
        <taxon>Viteae</taxon>
        <taxon>Vitis</taxon>
    </lineage>
</organism>
<evidence type="ECO:0000313" key="3">
    <source>
        <dbReference type="Proteomes" id="UP000288805"/>
    </source>
</evidence>
<sequence>MFPFPIWSHATKHGDVEEIDNIQPATRIKTDIIKSAVAENATKHGDAEEVDNIQPTAGKETDIIKPIVQKMPIQT</sequence>
<feature type="region of interest" description="Disordered" evidence="1">
    <location>
        <begin position="42"/>
        <end position="75"/>
    </location>
</feature>
<evidence type="ECO:0000256" key="1">
    <source>
        <dbReference type="SAM" id="MobiDB-lite"/>
    </source>
</evidence>
<name>A0A438HJ72_VITVI</name>